<dbReference type="Proteomes" id="UP000053091">
    <property type="component" value="Unassembled WGS sequence"/>
</dbReference>
<protein>
    <submittedName>
        <fullName evidence="7">Cytochrome c, mono-and diheme variants</fullName>
    </submittedName>
</protein>
<dbReference type="RefSeq" id="WP_062039202.1">
    <property type="nucleotide sequence ID" value="NZ_DF968182.1"/>
</dbReference>
<dbReference type="GO" id="GO:0020037">
    <property type="term" value="F:heme binding"/>
    <property type="evidence" value="ECO:0007669"/>
    <property type="project" value="InterPro"/>
</dbReference>
<dbReference type="SUPFAM" id="SSF46626">
    <property type="entry name" value="Cytochrome c"/>
    <property type="match status" value="1"/>
</dbReference>
<accession>A0A0S7BQC1</accession>
<dbReference type="Gene3D" id="1.10.760.10">
    <property type="entry name" value="Cytochrome c-like domain"/>
    <property type="match status" value="1"/>
</dbReference>
<keyword evidence="3 4" id="KW-0408">Iron</keyword>
<evidence type="ECO:0000256" key="1">
    <source>
        <dbReference type="ARBA" id="ARBA00022617"/>
    </source>
</evidence>
<evidence type="ECO:0000313" key="7">
    <source>
        <dbReference type="EMBL" id="GAP42810.1"/>
    </source>
</evidence>
<evidence type="ECO:0000256" key="2">
    <source>
        <dbReference type="ARBA" id="ARBA00022723"/>
    </source>
</evidence>
<dbReference type="PROSITE" id="PS51257">
    <property type="entry name" value="PROKAR_LIPOPROTEIN"/>
    <property type="match status" value="1"/>
</dbReference>
<dbReference type="PANTHER" id="PTHR35008">
    <property type="entry name" value="BLL4482 PROTEIN-RELATED"/>
    <property type="match status" value="1"/>
</dbReference>
<feature type="signal peptide" evidence="5">
    <location>
        <begin position="1"/>
        <end position="24"/>
    </location>
</feature>
<dbReference type="OrthoDB" id="9811395at2"/>
<keyword evidence="2 4" id="KW-0479">Metal-binding</keyword>
<keyword evidence="1 4" id="KW-0349">Heme</keyword>
<proteinExistence type="predicted"/>
<evidence type="ECO:0000313" key="8">
    <source>
        <dbReference type="Proteomes" id="UP000053091"/>
    </source>
</evidence>
<dbReference type="InterPro" id="IPR051459">
    <property type="entry name" value="Cytochrome_c-type_DH"/>
</dbReference>
<keyword evidence="8" id="KW-1185">Reference proteome</keyword>
<dbReference type="EMBL" id="DF968182">
    <property type="protein sequence ID" value="GAP42810.1"/>
    <property type="molecule type" value="Genomic_DNA"/>
</dbReference>
<evidence type="ECO:0000256" key="3">
    <source>
        <dbReference type="ARBA" id="ARBA00023004"/>
    </source>
</evidence>
<gene>
    <name evidence="7" type="ORF">TBC1_11950</name>
</gene>
<dbReference type="AlphaFoldDB" id="A0A0S7BQC1"/>
<evidence type="ECO:0000259" key="6">
    <source>
        <dbReference type="PROSITE" id="PS51007"/>
    </source>
</evidence>
<dbReference type="STRING" id="1678841.TBC1_11950"/>
<dbReference type="GO" id="GO:0046872">
    <property type="term" value="F:metal ion binding"/>
    <property type="evidence" value="ECO:0007669"/>
    <property type="project" value="UniProtKB-KW"/>
</dbReference>
<dbReference type="InterPro" id="IPR009056">
    <property type="entry name" value="Cyt_c-like_dom"/>
</dbReference>
<sequence>MKAKSLLIASLASVFGIVMITACGGGGQKGTTESAQVEETVDPAVQLARGEQIYKEKCFACHQADGQGLPNVFPSLTGSDFLLNNTRMAVAQVLNGSEKVASGGTVSYPAPMPPQLDNHEDAVAVINYVLKNFGNDGKLITVDEVKDITVER</sequence>
<feature type="domain" description="Cytochrome c" evidence="6">
    <location>
        <begin position="45"/>
        <end position="133"/>
    </location>
</feature>
<reference evidence="7" key="1">
    <citation type="journal article" date="2015" name="Genome Announc.">
        <title>Draft Genome Sequence of Bacteroidales Strain TBC1, a Novel Isolate from a Methanogenic Wastewater Treatment System.</title>
        <authorList>
            <person name="Tourlousse D.M."/>
            <person name="Matsuura N."/>
            <person name="Sun L."/>
            <person name="Toyonaga M."/>
            <person name="Kuroda K."/>
            <person name="Ohashi A."/>
            <person name="Cruz R."/>
            <person name="Yamaguchi T."/>
            <person name="Sekiguchi Y."/>
        </authorList>
    </citation>
    <scope>NUCLEOTIDE SEQUENCE [LARGE SCALE GENOMIC DNA]</scope>
    <source>
        <strain evidence="7">TBC1</strain>
    </source>
</reference>
<evidence type="ECO:0000256" key="5">
    <source>
        <dbReference type="SAM" id="SignalP"/>
    </source>
</evidence>
<dbReference type="InterPro" id="IPR036909">
    <property type="entry name" value="Cyt_c-like_dom_sf"/>
</dbReference>
<dbReference type="PANTHER" id="PTHR35008:SF8">
    <property type="entry name" value="ALCOHOL DEHYDROGENASE CYTOCHROME C SUBUNIT"/>
    <property type="match status" value="1"/>
</dbReference>
<organism evidence="7">
    <name type="scientific">Lentimicrobium saccharophilum</name>
    <dbReference type="NCBI Taxonomy" id="1678841"/>
    <lineage>
        <taxon>Bacteria</taxon>
        <taxon>Pseudomonadati</taxon>
        <taxon>Bacteroidota</taxon>
        <taxon>Bacteroidia</taxon>
        <taxon>Bacteroidales</taxon>
        <taxon>Lentimicrobiaceae</taxon>
        <taxon>Lentimicrobium</taxon>
    </lineage>
</organism>
<feature type="chain" id="PRO_5006633107" evidence="5">
    <location>
        <begin position="25"/>
        <end position="152"/>
    </location>
</feature>
<dbReference type="Pfam" id="PF00034">
    <property type="entry name" value="Cytochrom_C"/>
    <property type="match status" value="1"/>
</dbReference>
<evidence type="ECO:0000256" key="4">
    <source>
        <dbReference type="PROSITE-ProRule" id="PRU00433"/>
    </source>
</evidence>
<keyword evidence="5" id="KW-0732">Signal</keyword>
<name>A0A0S7BQC1_9BACT</name>
<dbReference type="GO" id="GO:0009055">
    <property type="term" value="F:electron transfer activity"/>
    <property type="evidence" value="ECO:0007669"/>
    <property type="project" value="InterPro"/>
</dbReference>
<dbReference type="PROSITE" id="PS51007">
    <property type="entry name" value="CYTC"/>
    <property type="match status" value="1"/>
</dbReference>